<feature type="compositionally biased region" description="Polar residues" evidence="1">
    <location>
        <begin position="586"/>
        <end position="596"/>
    </location>
</feature>
<protein>
    <submittedName>
        <fullName evidence="2">Uncharacterized protein</fullName>
    </submittedName>
</protein>
<evidence type="ECO:0000256" key="1">
    <source>
        <dbReference type="SAM" id="MobiDB-lite"/>
    </source>
</evidence>
<comment type="caution">
    <text evidence="2">The sequence shown here is derived from an EMBL/GenBank/DDBJ whole genome shotgun (WGS) entry which is preliminary data.</text>
</comment>
<dbReference type="Proteomes" id="UP001175226">
    <property type="component" value="Unassembled WGS sequence"/>
</dbReference>
<feature type="compositionally biased region" description="Polar residues" evidence="1">
    <location>
        <begin position="538"/>
        <end position="549"/>
    </location>
</feature>
<feature type="compositionally biased region" description="Acidic residues" evidence="1">
    <location>
        <begin position="363"/>
        <end position="377"/>
    </location>
</feature>
<feature type="region of interest" description="Disordered" evidence="1">
    <location>
        <begin position="462"/>
        <end position="601"/>
    </location>
</feature>
<feature type="region of interest" description="Disordered" evidence="1">
    <location>
        <begin position="647"/>
        <end position="678"/>
    </location>
</feature>
<reference evidence="2" key="1">
    <citation type="submission" date="2023-06" db="EMBL/GenBank/DDBJ databases">
        <authorList>
            <consortium name="Lawrence Berkeley National Laboratory"/>
            <person name="Ahrendt S."/>
            <person name="Sahu N."/>
            <person name="Indic B."/>
            <person name="Wong-Bajracharya J."/>
            <person name="Merenyi Z."/>
            <person name="Ke H.-M."/>
            <person name="Monk M."/>
            <person name="Kocsube S."/>
            <person name="Drula E."/>
            <person name="Lipzen A."/>
            <person name="Balint B."/>
            <person name="Henrissat B."/>
            <person name="Andreopoulos B."/>
            <person name="Martin F.M."/>
            <person name="Harder C.B."/>
            <person name="Rigling D."/>
            <person name="Ford K.L."/>
            <person name="Foster G.D."/>
            <person name="Pangilinan J."/>
            <person name="Papanicolaou A."/>
            <person name="Barry K."/>
            <person name="LaButti K."/>
            <person name="Viragh M."/>
            <person name="Koriabine M."/>
            <person name="Yan M."/>
            <person name="Riley R."/>
            <person name="Champramary S."/>
            <person name="Plett K.L."/>
            <person name="Tsai I.J."/>
            <person name="Slot J."/>
            <person name="Sipos G."/>
            <person name="Plett J."/>
            <person name="Nagy L.G."/>
            <person name="Grigoriev I.V."/>
        </authorList>
    </citation>
    <scope>NUCLEOTIDE SEQUENCE</scope>
    <source>
        <strain evidence="2">FPL87.14</strain>
    </source>
</reference>
<sequence length="702" mass="79179">MGKKQRLKKEERKNLKGWAEGGRERILSKHVLPYSDCLELGWHAELACLEEICCKYYFHVGWRLLDHEEPAQPFRLYNPHAPRKHEELTPEEAKQKCERVEEIDKRIRRWLRYRTRKLQKKRLKLQRSMLHDPWNLYLAKLAGITKPPKARQAYQEWFTEPANTKLIANIVAERWDKQVADGTTTDGPNAGLQMAVARELFQALDPEVREEWKEKARDVVDHNKREYVNLLKAPLSKDPVERQLCINNLPAFAAPLLRGISERTGLAVFMIVGGPMPRNNGQLGTLNLSWRKNLEDKPVAWPHWDAKRFKEQVQDFFLDFLHTAYTADDCEKAQLPEGGSQDAGELYGFDDELKGVNQDLDDVLDSSSEEEEAEEQPDATASPPRKHKRVAAKGSNVAKATKESVQRGGKGFNKENLPACDGEIDEGSGVCANESTWPKLSKYERQREENIAAIANHPLMKEINEDLERMRAKKAKPCPKKTTTTTSGPSRSSTRLASIQIDDSTSNDKAASNADGGSEDEEGSGNMRDVCDGDMVESTGSSGGNVTMTDETDICGDRPLLESSSVGGGAETTKDAPSALDPPTPTDTNESSTIAPTGSDFDEGILKIAPEWLAHPYKVFANGSLGDKYNDFLQKWALLEEKKKFDSPRKGLSTQGRPQLLSKWVGQGRMRGPMPKIDADTMDEYEKEWWNWWEGMQPSWRE</sequence>
<dbReference type="EMBL" id="JAUEPT010000046">
    <property type="protein sequence ID" value="KAK0437896.1"/>
    <property type="molecule type" value="Genomic_DNA"/>
</dbReference>
<feature type="compositionally biased region" description="Polar residues" evidence="1">
    <location>
        <begin position="487"/>
        <end position="510"/>
    </location>
</feature>
<feature type="region of interest" description="Disordered" evidence="1">
    <location>
        <begin position="363"/>
        <end position="434"/>
    </location>
</feature>
<accession>A0AA39MK63</accession>
<evidence type="ECO:0000313" key="2">
    <source>
        <dbReference type="EMBL" id="KAK0437896.1"/>
    </source>
</evidence>
<gene>
    <name evidence="2" type="ORF">EV421DRAFT_1738840</name>
</gene>
<dbReference type="AlphaFoldDB" id="A0AA39MK63"/>
<organism evidence="2 3">
    <name type="scientific">Armillaria borealis</name>
    <dbReference type="NCBI Taxonomy" id="47425"/>
    <lineage>
        <taxon>Eukaryota</taxon>
        <taxon>Fungi</taxon>
        <taxon>Dikarya</taxon>
        <taxon>Basidiomycota</taxon>
        <taxon>Agaricomycotina</taxon>
        <taxon>Agaricomycetes</taxon>
        <taxon>Agaricomycetidae</taxon>
        <taxon>Agaricales</taxon>
        <taxon>Marasmiineae</taxon>
        <taxon>Physalacriaceae</taxon>
        <taxon>Armillaria</taxon>
    </lineage>
</organism>
<keyword evidence="3" id="KW-1185">Reference proteome</keyword>
<proteinExistence type="predicted"/>
<name>A0AA39MK63_9AGAR</name>
<evidence type="ECO:0000313" key="3">
    <source>
        <dbReference type="Proteomes" id="UP001175226"/>
    </source>
</evidence>